<organism evidence="2 3">
    <name type="scientific">Fusarium piperis</name>
    <dbReference type="NCBI Taxonomy" id="1435070"/>
    <lineage>
        <taxon>Eukaryota</taxon>
        <taxon>Fungi</taxon>
        <taxon>Dikarya</taxon>
        <taxon>Ascomycota</taxon>
        <taxon>Pezizomycotina</taxon>
        <taxon>Sordariomycetes</taxon>
        <taxon>Hypocreomycetidae</taxon>
        <taxon>Hypocreales</taxon>
        <taxon>Nectriaceae</taxon>
        <taxon>Fusarium</taxon>
        <taxon>Fusarium solani species complex</taxon>
    </lineage>
</organism>
<comment type="caution">
    <text evidence="2">The sequence shown here is derived from an EMBL/GenBank/DDBJ whole genome shotgun (WGS) entry which is preliminary data.</text>
</comment>
<dbReference type="AlphaFoldDB" id="A0A9W8W045"/>
<accession>A0A9W8W045</accession>
<reference evidence="2" key="1">
    <citation type="submission" date="2022-10" db="EMBL/GenBank/DDBJ databases">
        <title>Tapping the CABI collections for fungal endophytes: first genome assemblies for Collariella, Neodidymelliopsis, Ascochyta clinopodiicola, Didymella pomorum, Didymosphaeria variabile, Neocosmospora piperis and Neocucurbitaria cava.</title>
        <authorList>
            <person name="Hill R."/>
        </authorList>
    </citation>
    <scope>NUCLEOTIDE SEQUENCE</scope>
    <source>
        <strain evidence="2">IMI 366586</strain>
    </source>
</reference>
<dbReference type="EMBL" id="JAPEUR010000526">
    <property type="protein sequence ID" value="KAJ4308467.1"/>
    <property type="molecule type" value="Genomic_DNA"/>
</dbReference>
<evidence type="ECO:0000313" key="2">
    <source>
        <dbReference type="EMBL" id="KAJ4308467.1"/>
    </source>
</evidence>
<feature type="compositionally biased region" description="Basic and acidic residues" evidence="1">
    <location>
        <begin position="168"/>
        <end position="181"/>
    </location>
</feature>
<dbReference type="Proteomes" id="UP001140502">
    <property type="component" value="Unassembled WGS sequence"/>
</dbReference>
<feature type="region of interest" description="Disordered" evidence="1">
    <location>
        <begin position="1"/>
        <end position="47"/>
    </location>
</feature>
<feature type="compositionally biased region" description="Basic and acidic residues" evidence="1">
    <location>
        <begin position="35"/>
        <end position="44"/>
    </location>
</feature>
<feature type="compositionally biased region" description="Polar residues" evidence="1">
    <location>
        <begin position="197"/>
        <end position="224"/>
    </location>
</feature>
<proteinExistence type="predicted"/>
<evidence type="ECO:0000313" key="3">
    <source>
        <dbReference type="Proteomes" id="UP001140502"/>
    </source>
</evidence>
<dbReference type="OrthoDB" id="5084510at2759"/>
<name>A0A9W8W045_9HYPO</name>
<gene>
    <name evidence="2" type="ORF">N0V84_012083</name>
</gene>
<protein>
    <submittedName>
        <fullName evidence="2">Uncharacterized protein</fullName>
    </submittedName>
</protein>
<sequence>MSLSSGRSTRDSGPLQPDVESLTPEGSGDGCLPRNTDDPGRRESPVTPLRNRLRLPLILDRILWITDDGEPLSEGLRSALVLWSSQEQHRIRSFARSLHSSRDDLYEAAPNPVHQEFDVGCRRSQEELEDGDVGVQGDVGLGFAVEPGYITKDESGGIALEACGEAHGSETRSCEGNDELKQSTFQRTGGRDPRQVPGSQQNLEQPRFSHAQSPVTNSSKLRAP</sequence>
<evidence type="ECO:0000256" key="1">
    <source>
        <dbReference type="SAM" id="MobiDB-lite"/>
    </source>
</evidence>
<keyword evidence="3" id="KW-1185">Reference proteome</keyword>
<feature type="region of interest" description="Disordered" evidence="1">
    <location>
        <begin position="168"/>
        <end position="224"/>
    </location>
</feature>